<dbReference type="Pfam" id="PF00089">
    <property type="entry name" value="Trypsin"/>
    <property type="match status" value="2"/>
</dbReference>
<evidence type="ECO:0000313" key="10">
    <source>
        <dbReference type="EnsemblMetazoa" id="ADIR005273-PA"/>
    </source>
</evidence>
<evidence type="ECO:0000256" key="2">
    <source>
        <dbReference type="ARBA" id="ARBA00022525"/>
    </source>
</evidence>
<dbReference type="GO" id="GO:0045087">
    <property type="term" value="P:innate immune response"/>
    <property type="evidence" value="ECO:0007669"/>
    <property type="project" value="UniProtKB-KW"/>
</dbReference>
<dbReference type="AlphaFoldDB" id="A0A182NCA9"/>
<dbReference type="SUPFAM" id="SSF50494">
    <property type="entry name" value="Trypsin-like serine proteases"/>
    <property type="match status" value="2"/>
</dbReference>
<dbReference type="PANTHER" id="PTHR24258">
    <property type="entry name" value="SERINE PROTEASE-RELATED"/>
    <property type="match status" value="1"/>
</dbReference>
<dbReference type="PRINTS" id="PR00722">
    <property type="entry name" value="CHYMOTRYPSIN"/>
</dbReference>
<evidence type="ECO:0000256" key="3">
    <source>
        <dbReference type="ARBA" id="ARBA00022588"/>
    </source>
</evidence>
<dbReference type="Gene3D" id="2.40.10.10">
    <property type="entry name" value="Trypsin-like serine proteases"/>
    <property type="match status" value="4"/>
</dbReference>
<sequence length="830" mass="93148">MYHRNLAHLNPYELHKHLINEYMLTKPGATKLLQRDTTRDKTDQDVVRENHRFLWDGETIDSWEKQLAKKYYDKLFKEYCIADLSRYKENKVAMRWRIDKEVIVGKGQFVCGARSCEEQNALRSWEVNFGYLEHGDKKNALVKLRLCPRCSDKLNYHSKKREIKRLKKRDRKSKASSSKMIVNDVETNIGALPTIEACAIVSRNVDQKHDELSNTCPGGYCVSKTLCVNNSYMDDPQTLQDNLIVTLRIDDTDECEDYLLEIIMPHPTELTCGRANLNGLAFELVHNDTVAQYGEYPWVVYVVTTENQISTENSRTNRPPDFVCGGSLIHPRFVLTTAHNTDGKINLIARFGEWDRGTTNEPFKHQEISVKEILQHPEYVPNPISNDIALLLLANEVRYTKHIQPICLPQPTDDFVGWRCISNGWGTVGGVYATIMKKVSLPVLSRSDCIRMLRYAGFGPFFKLREDFICAGGEVNVNLCKGDGGSPLACETGNGSFVLAGIVSWGIACGGFNNPFVHVEVAKHLSWINEHMRNTMCSSGYCVAKNSCVNNTYVEIHPKMLQDKVKLSIDSKDECDDYLLNTDMQLLQETTCGQANIGGIVFDFEHNDTIAQYGEYPWVVYVVTAKKQSSTDTKSFVCGGSLIHPQIVVTTAHNTEGKSNLIARFGEWDSGTANEPYPHQEISVNQIVKHPKYVRNPIANDIALLLLEEKVQYTKHIQPICLPQPTDDFVGWRCISNGWGTVQGVYATIMKKVSLPILSRNSCTRMLRYAGLGPRYQLAQGFMCAGGEHNIDTCKGDGGSPLACETESGSYVLAGIVSWGIGCGGVNFPG</sequence>
<evidence type="ECO:0000256" key="1">
    <source>
        <dbReference type="ARBA" id="ARBA00004613"/>
    </source>
</evidence>
<accession>A0A182NCA9</accession>
<dbReference type="STRING" id="7168.A0A182NCA9"/>
<dbReference type="InterPro" id="IPR001254">
    <property type="entry name" value="Trypsin_dom"/>
</dbReference>
<reference evidence="11" key="1">
    <citation type="submission" date="2013-03" db="EMBL/GenBank/DDBJ databases">
        <title>The Genome Sequence of Anopheles dirus WRAIR2.</title>
        <authorList>
            <consortium name="The Broad Institute Genomics Platform"/>
            <person name="Neafsey D.E."/>
            <person name="Walton C."/>
            <person name="Walker B."/>
            <person name="Young S.K."/>
            <person name="Zeng Q."/>
            <person name="Gargeya S."/>
            <person name="Fitzgerald M."/>
            <person name="Haas B."/>
            <person name="Abouelleil A."/>
            <person name="Allen A.W."/>
            <person name="Alvarado L."/>
            <person name="Arachchi H.M."/>
            <person name="Berlin A.M."/>
            <person name="Chapman S.B."/>
            <person name="Gainer-Dewar J."/>
            <person name="Goldberg J."/>
            <person name="Griggs A."/>
            <person name="Gujja S."/>
            <person name="Hansen M."/>
            <person name="Howarth C."/>
            <person name="Imamovic A."/>
            <person name="Ireland A."/>
            <person name="Larimer J."/>
            <person name="McCowan C."/>
            <person name="Murphy C."/>
            <person name="Pearson M."/>
            <person name="Poon T.W."/>
            <person name="Priest M."/>
            <person name="Roberts A."/>
            <person name="Saif S."/>
            <person name="Shea T."/>
            <person name="Sisk P."/>
            <person name="Sykes S."/>
            <person name="Wortman J."/>
            <person name="Nusbaum C."/>
            <person name="Birren B."/>
        </authorList>
    </citation>
    <scope>NUCLEOTIDE SEQUENCE [LARGE SCALE GENOMIC DNA]</scope>
    <source>
        <strain evidence="11">WRAIR2</strain>
    </source>
</reference>
<reference evidence="10" key="2">
    <citation type="submission" date="2020-05" db="UniProtKB">
        <authorList>
            <consortium name="EnsemblMetazoa"/>
        </authorList>
    </citation>
    <scope>IDENTIFICATION</scope>
    <source>
        <strain evidence="10">WRAIR2</strain>
    </source>
</reference>
<dbReference type="FunFam" id="2.40.10.10:FF:000028">
    <property type="entry name" value="Serine protease easter"/>
    <property type="match status" value="2"/>
</dbReference>
<proteinExistence type="inferred from homology"/>
<feature type="domain" description="Peptidase S1" evidence="9">
    <location>
        <begin position="284"/>
        <end position="533"/>
    </location>
</feature>
<evidence type="ECO:0000256" key="6">
    <source>
        <dbReference type="ARBA" id="ARBA00023157"/>
    </source>
</evidence>
<name>A0A182NCA9_9DIPT</name>
<keyword evidence="6" id="KW-1015">Disulfide bond</keyword>
<feature type="domain" description="Peptidase S1" evidence="9">
    <location>
        <begin position="596"/>
        <end position="830"/>
    </location>
</feature>
<protein>
    <recommendedName>
        <fullName evidence="9">Peptidase S1 domain-containing protein</fullName>
    </recommendedName>
</protein>
<evidence type="ECO:0000259" key="9">
    <source>
        <dbReference type="PROSITE" id="PS50240"/>
    </source>
</evidence>
<keyword evidence="7" id="KW-0325">Glycoprotein</keyword>
<comment type="similarity">
    <text evidence="8">Belongs to the peptidase S1 family. CLIP subfamily.</text>
</comment>
<dbReference type="PROSITE" id="PS50240">
    <property type="entry name" value="TRYPSIN_DOM"/>
    <property type="match status" value="2"/>
</dbReference>
<dbReference type="Pfam" id="PF09725">
    <property type="entry name" value="Fra10Ac1"/>
    <property type="match status" value="1"/>
</dbReference>
<dbReference type="InterPro" id="IPR043504">
    <property type="entry name" value="Peptidase_S1_PA_chymotrypsin"/>
</dbReference>
<evidence type="ECO:0000256" key="8">
    <source>
        <dbReference type="ARBA" id="ARBA00024195"/>
    </source>
</evidence>
<dbReference type="GO" id="GO:0004252">
    <property type="term" value="F:serine-type endopeptidase activity"/>
    <property type="evidence" value="ECO:0007669"/>
    <property type="project" value="InterPro"/>
</dbReference>
<dbReference type="VEuPathDB" id="VectorBase:ADIR005273"/>
<keyword evidence="11" id="KW-1185">Reference proteome</keyword>
<dbReference type="GO" id="GO:0006508">
    <property type="term" value="P:proteolysis"/>
    <property type="evidence" value="ECO:0007669"/>
    <property type="project" value="InterPro"/>
</dbReference>
<keyword evidence="3" id="KW-0399">Innate immunity</keyword>
<dbReference type="SMART" id="SM00020">
    <property type="entry name" value="Tryp_SPc"/>
    <property type="match status" value="2"/>
</dbReference>
<evidence type="ECO:0000256" key="7">
    <source>
        <dbReference type="ARBA" id="ARBA00023180"/>
    </source>
</evidence>
<evidence type="ECO:0000256" key="4">
    <source>
        <dbReference type="ARBA" id="ARBA00022729"/>
    </source>
</evidence>
<dbReference type="EnsemblMetazoa" id="ADIR005273-RA">
    <property type="protein sequence ID" value="ADIR005273-PA"/>
    <property type="gene ID" value="ADIR005273"/>
</dbReference>
<comment type="subcellular location">
    <subcellularLocation>
        <location evidence="1">Secreted</location>
    </subcellularLocation>
</comment>
<dbReference type="CDD" id="cd00190">
    <property type="entry name" value="Tryp_SPc"/>
    <property type="match status" value="2"/>
</dbReference>
<keyword evidence="4" id="KW-0732">Signal</keyword>
<dbReference type="GO" id="GO:0005576">
    <property type="term" value="C:extracellular region"/>
    <property type="evidence" value="ECO:0007669"/>
    <property type="project" value="UniProtKB-SubCell"/>
</dbReference>
<evidence type="ECO:0000256" key="5">
    <source>
        <dbReference type="ARBA" id="ARBA00022859"/>
    </source>
</evidence>
<dbReference type="InterPro" id="IPR001314">
    <property type="entry name" value="Peptidase_S1A"/>
</dbReference>
<keyword evidence="5" id="KW-0391">Immunity</keyword>
<dbReference type="Proteomes" id="UP000075884">
    <property type="component" value="Unassembled WGS sequence"/>
</dbReference>
<dbReference type="InterPro" id="IPR009003">
    <property type="entry name" value="Peptidase_S1_PA"/>
</dbReference>
<evidence type="ECO:0000313" key="11">
    <source>
        <dbReference type="Proteomes" id="UP000075884"/>
    </source>
</evidence>
<keyword evidence="2" id="KW-0964">Secreted</keyword>
<organism evidence="10 11">
    <name type="scientific">Anopheles dirus</name>
    <dbReference type="NCBI Taxonomy" id="7168"/>
    <lineage>
        <taxon>Eukaryota</taxon>
        <taxon>Metazoa</taxon>
        <taxon>Ecdysozoa</taxon>
        <taxon>Arthropoda</taxon>
        <taxon>Hexapoda</taxon>
        <taxon>Insecta</taxon>
        <taxon>Pterygota</taxon>
        <taxon>Neoptera</taxon>
        <taxon>Endopterygota</taxon>
        <taxon>Diptera</taxon>
        <taxon>Nematocera</taxon>
        <taxon>Culicoidea</taxon>
        <taxon>Culicidae</taxon>
        <taxon>Anophelinae</taxon>
        <taxon>Anopheles</taxon>
    </lineage>
</organism>
<dbReference type="PANTHER" id="PTHR24258:SF129">
    <property type="entry name" value="LP15124P-RELATED"/>
    <property type="match status" value="1"/>
</dbReference>
<dbReference type="InterPro" id="IPR019129">
    <property type="entry name" value="Folate-sensitive_fs_Fra10Ac1"/>
</dbReference>